<name>A0AAD3D3I4_9STRA</name>
<gene>
    <name evidence="3" type="ORF">CTEN210_13348</name>
</gene>
<evidence type="ECO:0000259" key="2">
    <source>
        <dbReference type="SMART" id="SM00343"/>
    </source>
</evidence>
<feature type="region of interest" description="Disordered" evidence="1">
    <location>
        <begin position="633"/>
        <end position="670"/>
    </location>
</feature>
<comment type="caution">
    <text evidence="3">The sequence shown here is derived from an EMBL/GenBank/DDBJ whole genome shotgun (WGS) entry which is preliminary data.</text>
</comment>
<dbReference type="Proteomes" id="UP001054902">
    <property type="component" value="Unassembled WGS sequence"/>
</dbReference>
<proteinExistence type="predicted"/>
<feature type="compositionally biased region" description="Polar residues" evidence="1">
    <location>
        <begin position="633"/>
        <end position="668"/>
    </location>
</feature>
<dbReference type="GO" id="GO:0008270">
    <property type="term" value="F:zinc ion binding"/>
    <property type="evidence" value="ECO:0007669"/>
    <property type="project" value="InterPro"/>
</dbReference>
<dbReference type="AlphaFoldDB" id="A0AAD3D3I4"/>
<feature type="domain" description="CCHC-type" evidence="2">
    <location>
        <begin position="589"/>
        <end position="605"/>
    </location>
</feature>
<evidence type="ECO:0000313" key="4">
    <source>
        <dbReference type="Proteomes" id="UP001054902"/>
    </source>
</evidence>
<evidence type="ECO:0000256" key="1">
    <source>
        <dbReference type="SAM" id="MobiDB-lite"/>
    </source>
</evidence>
<feature type="region of interest" description="Disordered" evidence="1">
    <location>
        <begin position="264"/>
        <end position="284"/>
    </location>
</feature>
<dbReference type="InterPro" id="IPR001878">
    <property type="entry name" value="Znf_CCHC"/>
</dbReference>
<dbReference type="SMART" id="SM00343">
    <property type="entry name" value="ZnF_C2HC"/>
    <property type="match status" value="2"/>
</dbReference>
<evidence type="ECO:0000313" key="3">
    <source>
        <dbReference type="EMBL" id="GFH56872.1"/>
    </source>
</evidence>
<accession>A0AAD3D3I4</accession>
<feature type="domain" description="CCHC-type" evidence="2">
    <location>
        <begin position="749"/>
        <end position="765"/>
    </location>
</feature>
<keyword evidence="4" id="KW-1185">Reference proteome</keyword>
<dbReference type="GO" id="GO:0003676">
    <property type="term" value="F:nucleic acid binding"/>
    <property type="evidence" value="ECO:0007669"/>
    <property type="project" value="InterPro"/>
</dbReference>
<dbReference type="EMBL" id="BLLK01000056">
    <property type="protein sequence ID" value="GFH56872.1"/>
    <property type="molecule type" value="Genomic_DNA"/>
</dbReference>
<organism evidence="3 4">
    <name type="scientific">Chaetoceros tenuissimus</name>
    <dbReference type="NCBI Taxonomy" id="426638"/>
    <lineage>
        <taxon>Eukaryota</taxon>
        <taxon>Sar</taxon>
        <taxon>Stramenopiles</taxon>
        <taxon>Ochrophyta</taxon>
        <taxon>Bacillariophyta</taxon>
        <taxon>Coscinodiscophyceae</taxon>
        <taxon>Chaetocerotophycidae</taxon>
        <taxon>Chaetocerotales</taxon>
        <taxon>Chaetocerotaceae</taxon>
        <taxon>Chaetoceros</taxon>
    </lineage>
</organism>
<reference evidence="3 4" key="1">
    <citation type="journal article" date="2021" name="Sci. Rep.">
        <title>The genome of the diatom Chaetoceros tenuissimus carries an ancient integrated fragment of an extant virus.</title>
        <authorList>
            <person name="Hongo Y."/>
            <person name="Kimura K."/>
            <person name="Takaki Y."/>
            <person name="Yoshida Y."/>
            <person name="Baba S."/>
            <person name="Kobayashi G."/>
            <person name="Nagasaki K."/>
            <person name="Hano T."/>
            <person name="Tomaru Y."/>
        </authorList>
    </citation>
    <scope>NUCLEOTIDE SEQUENCE [LARGE SCALE GENOMIC DNA]</scope>
    <source>
        <strain evidence="3 4">NIES-3715</strain>
    </source>
</reference>
<sequence>MTIPHTDLDREITLELRSSKLKFFHQNKFSLREFICVPPSTDTDDATATMPFPSDDEFLFCLLQCVNDMFLENEDLPNFKCHAGLHHAVQDYLDSYELLYRKASNADTSTCKSKFYGDHRTLYALFRHKPDGKSSYYRHTFFSSIYEDIITYSGNPRSDACCRDGRLKIVFDLEKLFFGTNLVGCLKDGDFELSAATVETSFQHGRQCDVPAEFRALSISADLSQDPSHITMDIEEPSPSATTNFFATPIVDVDDLDIDDAADGNNRTTSLSHKSSTKKRDSLPGTQFKKRSLLVTSKPLPGCKANESERYKKDNHCSRESFADLDLYGVEDAGERWRILTTIGHTKLDASHKRNSVPTTQRVKHLLFTLYNYCKTAAARGIYVPYPHLISVDSVMGSEYVSCALPDSIYDKHFAMDTALLKDLRHLFKLNPQISTMLLQHTSGFNAYHGILIQCCQVYRPAPPRSSLCLFDSDKISVATYALNIIEYNLECTVAKQNTLSFYDQFLRFVEGFPNQARACLLNHAERLFTRDPRFDRKNNIPLQLFPDQWALFANTNLNRDGISLRPKSFPSKQLNISAIQKGKPRSFICHACGSNEHLWASCPHVEIKVTDPTAKKRLLDVIPKCNIRSLSTGEDTLSDPTNDDSTAVIDNTSATDDNIGQDSSENNDSFEDEFLNADTAFESVLDEGIITSVGQEYFDDEYDGTIGAEFLGDIPCHSAFVATSIPFREVFPDAQLESGEDAVSSVPICQHCRSDGHFVDNCPLLSIDPQYVQCSSIDASNIMSLQGTVQSSSLASMLPSGCDISSGFSAKLPTTITVTTADSFDSLDDESVIQILHVSRFASKHPSSELASSVISAIGMDVASFRNSSSELQSILHPCTPFALLNAVYSSSALRSVYQPHIGTADESESMSILALKLVKICKDAASHE</sequence>
<protein>
    <recommendedName>
        <fullName evidence="2">CCHC-type domain-containing protein</fullName>
    </recommendedName>
</protein>